<dbReference type="PANTHER" id="PTHR31683:SF18">
    <property type="entry name" value="PECTATE LYASE 21-RELATED"/>
    <property type="match status" value="1"/>
</dbReference>
<dbReference type="GO" id="GO:0016829">
    <property type="term" value="F:lyase activity"/>
    <property type="evidence" value="ECO:0007669"/>
    <property type="project" value="UniProtKB-KW"/>
</dbReference>
<dbReference type="Pfam" id="PF00544">
    <property type="entry name" value="Pectate_lyase_4"/>
    <property type="match status" value="1"/>
</dbReference>
<evidence type="ECO:0000313" key="5">
    <source>
        <dbReference type="Proteomes" id="UP001179361"/>
    </source>
</evidence>
<organism evidence="4 5">
    <name type="scientific">Massilia phyllostachyos</name>
    <dbReference type="NCBI Taxonomy" id="2898585"/>
    <lineage>
        <taxon>Bacteria</taxon>
        <taxon>Pseudomonadati</taxon>
        <taxon>Pseudomonadota</taxon>
        <taxon>Betaproteobacteria</taxon>
        <taxon>Burkholderiales</taxon>
        <taxon>Oxalobacteraceae</taxon>
        <taxon>Telluria group</taxon>
        <taxon>Massilia</taxon>
    </lineage>
</organism>
<reference evidence="4" key="1">
    <citation type="submission" date="2021-11" db="EMBL/GenBank/DDBJ databases">
        <title>The complete genome of Massilia sp sp. G4R7.</title>
        <authorList>
            <person name="Liu L."/>
            <person name="Yue J."/>
            <person name="Yuan J."/>
            <person name="Yang F."/>
            <person name="Li L."/>
        </authorList>
    </citation>
    <scope>NUCLEOTIDE SEQUENCE</scope>
    <source>
        <strain evidence="4">G4R7</strain>
    </source>
</reference>
<name>A0ABS8PZ37_9BURK</name>
<gene>
    <name evidence="4" type="ORF">LQ564_00325</name>
</gene>
<protein>
    <submittedName>
        <fullName evidence="4">Polysaccharide lyase family 1 protein</fullName>
    </submittedName>
</protein>
<evidence type="ECO:0000256" key="2">
    <source>
        <dbReference type="RuleBase" id="RU361173"/>
    </source>
</evidence>
<sequence length="621" mass="65883">MKTLAKQCLPAFAQRRKAIGMVAAALFLHGCGGSDTGLDTGAGPNATLGTMVSSSAREVPAFPVSGWASQGEGTTGGAGAPPSNIYVVRNWAQLKAALANRNSPTFATNPNAAKLEPKIIQVVGTLYGTDIGNGRLADEAYYKSLNATAAKWDWNLYLQSLDTAFMADLNKKVAQGDPAAIALRSRISALSSAKSTLRNIQKEQIQAIIPSNTTIVGVGADAKLIDGYFSINASRNIILRNLELEAPLDLTADWNGKEWNARYKAISVVTGKQLWIDHNTLSDGSHFDSAEVVTINGVTSKVQRHDGLIDMEDSTDYVTISYNIFKNHDKTNMVGGSGDQNGAKEREFNRLTFSNNIWENTTQRAPRARFGRIHVYNNYYKGDTAAQDYKLSYYIGMGAESKILSEANAFEISGPNADASKVVSNLNGYQFKDVGSWINGVPSSIAIENAARAALEKNWASASAAAVSSNFTLGPYTNVLGWTPPYAYTPGASFDEVRQHNRANSGAGKVAIEGATLDVSAGFAVLRSGLAWNRSTNKYSGTITLTNKGGTAVNGPVQLVLAGLPGGVTLDNATGLRNGSPYVTVAAASIAPGASVTVPLTYSNPAKLAISYTNSIHIGIF</sequence>
<comment type="similarity">
    <text evidence="2">Belongs to the polysaccharide lyase 1 family.</text>
</comment>
<keyword evidence="5" id="KW-1185">Reference proteome</keyword>
<dbReference type="InterPro" id="IPR011050">
    <property type="entry name" value="Pectin_lyase_fold/virulence"/>
</dbReference>
<evidence type="ECO:0000313" key="4">
    <source>
        <dbReference type="EMBL" id="MCD2514754.1"/>
    </source>
</evidence>
<keyword evidence="2" id="KW-0624">Polysaccharide degradation</keyword>
<dbReference type="InterPro" id="IPR002022">
    <property type="entry name" value="Pec_lyase"/>
</dbReference>
<proteinExistence type="inferred from homology"/>
<comment type="subcellular location">
    <subcellularLocation>
        <location evidence="2">Secreted</location>
    </subcellularLocation>
</comment>
<accession>A0ABS8PZ37</accession>
<keyword evidence="1 2" id="KW-0456">Lyase</keyword>
<dbReference type="InterPro" id="IPR045032">
    <property type="entry name" value="PEL"/>
</dbReference>
<dbReference type="SUPFAM" id="SSF51126">
    <property type="entry name" value="Pectin lyase-like"/>
    <property type="match status" value="1"/>
</dbReference>
<dbReference type="InterPro" id="IPR012334">
    <property type="entry name" value="Pectin_lyas_fold"/>
</dbReference>
<keyword evidence="2" id="KW-0964">Secreted</keyword>
<evidence type="ECO:0000256" key="1">
    <source>
        <dbReference type="ARBA" id="ARBA00023239"/>
    </source>
</evidence>
<evidence type="ECO:0000259" key="3">
    <source>
        <dbReference type="SMART" id="SM00656"/>
    </source>
</evidence>
<dbReference type="Proteomes" id="UP001179361">
    <property type="component" value="Unassembled WGS sequence"/>
</dbReference>
<feature type="domain" description="Pectate lyase" evidence="3">
    <location>
        <begin position="157"/>
        <end position="416"/>
    </location>
</feature>
<dbReference type="EMBL" id="JAJNOC010000001">
    <property type="protein sequence ID" value="MCD2514754.1"/>
    <property type="molecule type" value="Genomic_DNA"/>
</dbReference>
<dbReference type="Gene3D" id="2.160.20.10">
    <property type="entry name" value="Single-stranded right-handed beta-helix, Pectin lyase-like"/>
    <property type="match status" value="1"/>
</dbReference>
<dbReference type="SMART" id="SM00656">
    <property type="entry name" value="Amb_all"/>
    <property type="match status" value="1"/>
</dbReference>
<dbReference type="RefSeq" id="WP_231056103.1">
    <property type="nucleotide sequence ID" value="NZ_JAJNOC010000001.1"/>
</dbReference>
<keyword evidence="2" id="KW-0119">Carbohydrate metabolism</keyword>
<comment type="caution">
    <text evidence="4">The sequence shown here is derived from an EMBL/GenBank/DDBJ whole genome shotgun (WGS) entry which is preliminary data.</text>
</comment>
<dbReference type="PANTHER" id="PTHR31683">
    <property type="entry name" value="PECTATE LYASE 18-RELATED"/>
    <property type="match status" value="1"/>
</dbReference>